<name>A0A0L0URR2_9BASI</name>
<keyword evidence="2" id="KW-1185">Reference proteome</keyword>
<evidence type="ECO:0000313" key="2">
    <source>
        <dbReference type="Proteomes" id="UP000054564"/>
    </source>
</evidence>
<reference evidence="2" key="1">
    <citation type="submission" date="2014-03" db="EMBL/GenBank/DDBJ databases">
        <title>The Genome Sequence of Puccinia striiformis f. sp. tritici PST-78.</title>
        <authorList>
            <consortium name="The Broad Institute Genome Sequencing Platform"/>
            <person name="Cuomo C."/>
            <person name="Hulbert S."/>
            <person name="Chen X."/>
            <person name="Walker B."/>
            <person name="Young S.K."/>
            <person name="Zeng Q."/>
            <person name="Gargeya S."/>
            <person name="Fitzgerald M."/>
            <person name="Haas B."/>
            <person name="Abouelleil A."/>
            <person name="Alvarado L."/>
            <person name="Arachchi H.M."/>
            <person name="Berlin A.M."/>
            <person name="Chapman S.B."/>
            <person name="Goldberg J."/>
            <person name="Griggs A."/>
            <person name="Gujja S."/>
            <person name="Hansen M."/>
            <person name="Howarth C."/>
            <person name="Imamovic A."/>
            <person name="Larimer J."/>
            <person name="McCowan C."/>
            <person name="Montmayeur A."/>
            <person name="Murphy C."/>
            <person name="Neiman D."/>
            <person name="Pearson M."/>
            <person name="Priest M."/>
            <person name="Roberts A."/>
            <person name="Saif S."/>
            <person name="Shea T."/>
            <person name="Sisk P."/>
            <person name="Sykes S."/>
            <person name="Wortman J."/>
            <person name="Nusbaum C."/>
            <person name="Birren B."/>
        </authorList>
    </citation>
    <scope>NUCLEOTIDE SEQUENCE [LARGE SCALE GENOMIC DNA]</scope>
    <source>
        <strain evidence="2">race PST-78</strain>
    </source>
</reference>
<proteinExistence type="predicted"/>
<evidence type="ECO:0000313" key="1">
    <source>
        <dbReference type="EMBL" id="KNE89581.1"/>
    </source>
</evidence>
<dbReference type="STRING" id="1165861.A0A0L0URR2"/>
<dbReference type="Proteomes" id="UP000054564">
    <property type="component" value="Unassembled WGS sequence"/>
</dbReference>
<comment type="caution">
    <text evidence="1">The sequence shown here is derived from an EMBL/GenBank/DDBJ whole genome shotgun (WGS) entry which is preliminary data.</text>
</comment>
<gene>
    <name evidence="1" type="ORF">PSTG_16960</name>
</gene>
<sequence>MFINTDMCLDRAKEGQLIETSLSDPVVGSSFINRDVLNCHHPSFRKVIGHPLYPCLSFTYQPLQQGWSRFIATVADIQSILTSERLALTLASLENIDGKSEDALVVVHTYFQDLSAAFNACKNANPLNCHIPKEYFGSNGGMAYFFEYVASAVCALVSSHFNKAETQRTQPFILSKATNEKRTNCLTKGLACLAQLLVIGPGAIFCQPTAQDLCPQWKSSMLLEFGAIAMKIMDGLNLSSPLRTAEFHGFSLNSRLFSPITSNPAMNFQLRL</sequence>
<dbReference type="AlphaFoldDB" id="A0A0L0URR2"/>
<organism evidence="1 2">
    <name type="scientific">Puccinia striiformis f. sp. tritici PST-78</name>
    <dbReference type="NCBI Taxonomy" id="1165861"/>
    <lineage>
        <taxon>Eukaryota</taxon>
        <taxon>Fungi</taxon>
        <taxon>Dikarya</taxon>
        <taxon>Basidiomycota</taxon>
        <taxon>Pucciniomycotina</taxon>
        <taxon>Pucciniomycetes</taxon>
        <taxon>Pucciniales</taxon>
        <taxon>Pucciniaceae</taxon>
        <taxon>Puccinia</taxon>
    </lineage>
</organism>
<protein>
    <submittedName>
        <fullName evidence="1">Uncharacterized protein</fullName>
    </submittedName>
</protein>
<dbReference type="EMBL" id="AJIL01000322">
    <property type="protein sequence ID" value="KNE89581.1"/>
    <property type="molecule type" value="Genomic_DNA"/>
</dbReference>
<accession>A0A0L0URR2</accession>